<dbReference type="Proteomes" id="UP000769528">
    <property type="component" value="Unassembled WGS sequence"/>
</dbReference>
<dbReference type="GO" id="GO:0005634">
    <property type="term" value="C:nucleus"/>
    <property type="evidence" value="ECO:0007669"/>
    <property type="project" value="UniProtKB-SubCell"/>
</dbReference>
<keyword evidence="3" id="KW-0677">Repeat</keyword>
<dbReference type="FunFam" id="3.30.40.10:FF:000007">
    <property type="entry name" value="Bromodomain containing 1, isoform CRA_b"/>
    <property type="match status" value="1"/>
</dbReference>
<dbReference type="PROSITE" id="PS51805">
    <property type="entry name" value="EPHD"/>
    <property type="match status" value="1"/>
</dbReference>
<evidence type="ECO:0000256" key="8">
    <source>
        <dbReference type="SAM" id="MobiDB-lite"/>
    </source>
</evidence>
<evidence type="ECO:0000313" key="12">
    <source>
        <dbReference type="Proteomes" id="UP000769528"/>
    </source>
</evidence>
<feature type="domain" description="PHD-type" evidence="9">
    <location>
        <begin position="234"/>
        <end position="284"/>
    </location>
</feature>
<dbReference type="InterPro" id="IPR001965">
    <property type="entry name" value="Znf_PHD"/>
</dbReference>
<dbReference type="EMBL" id="JAEUBF010000206">
    <property type="protein sequence ID" value="KAH3679969.1"/>
    <property type="molecule type" value="Genomic_DNA"/>
</dbReference>
<reference evidence="11" key="1">
    <citation type="journal article" date="2021" name="Open Biol.">
        <title>Shared evolutionary footprints suggest mitochondrial oxidative damage underlies multiple complex I losses in fungi.</title>
        <authorList>
            <person name="Schikora-Tamarit M.A."/>
            <person name="Marcet-Houben M."/>
            <person name="Nosek J."/>
            <person name="Gabaldon T."/>
        </authorList>
    </citation>
    <scope>NUCLEOTIDE SEQUENCE</scope>
    <source>
        <strain evidence="11">CBS6341</strain>
    </source>
</reference>
<proteinExistence type="predicted"/>
<feature type="region of interest" description="Disordered" evidence="8">
    <location>
        <begin position="678"/>
        <end position="697"/>
    </location>
</feature>
<evidence type="ECO:0000256" key="1">
    <source>
        <dbReference type="ARBA" id="ARBA00004123"/>
    </source>
</evidence>
<dbReference type="InterPro" id="IPR050701">
    <property type="entry name" value="Histone_Mod_Regulator"/>
</dbReference>
<dbReference type="PROSITE" id="PS50016">
    <property type="entry name" value="ZF_PHD_2"/>
    <property type="match status" value="1"/>
</dbReference>
<evidence type="ECO:0000256" key="7">
    <source>
        <dbReference type="PROSITE-ProRule" id="PRU00146"/>
    </source>
</evidence>
<evidence type="ECO:0000256" key="3">
    <source>
        <dbReference type="ARBA" id="ARBA00022737"/>
    </source>
</evidence>
<evidence type="ECO:0000256" key="4">
    <source>
        <dbReference type="ARBA" id="ARBA00022771"/>
    </source>
</evidence>
<evidence type="ECO:0000256" key="6">
    <source>
        <dbReference type="ARBA" id="ARBA00023242"/>
    </source>
</evidence>
<keyword evidence="5" id="KW-0862">Zinc</keyword>
<dbReference type="GO" id="GO:0006357">
    <property type="term" value="P:regulation of transcription by RNA polymerase II"/>
    <property type="evidence" value="ECO:0007669"/>
    <property type="project" value="TreeGrafter"/>
</dbReference>
<name>A0A9P8TIE5_9ASCO</name>
<evidence type="ECO:0000313" key="11">
    <source>
        <dbReference type="EMBL" id="KAH3679969.1"/>
    </source>
</evidence>
<dbReference type="OrthoDB" id="20839at2759"/>
<dbReference type="CDD" id="cd15492">
    <property type="entry name" value="PHD_BRPF_JADE_like"/>
    <property type="match status" value="1"/>
</dbReference>
<dbReference type="InterPro" id="IPR011011">
    <property type="entry name" value="Znf_FYVE_PHD"/>
</dbReference>
<feature type="compositionally biased region" description="Acidic residues" evidence="8">
    <location>
        <begin position="682"/>
        <end position="697"/>
    </location>
</feature>
<keyword evidence="4 7" id="KW-0863">Zinc-finger</keyword>
<feature type="domain" description="PHD-type" evidence="10">
    <location>
        <begin position="288"/>
        <end position="405"/>
    </location>
</feature>
<dbReference type="AlphaFoldDB" id="A0A9P8TIE5"/>
<evidence type="ECO:0000259" key="10">
    <source>
        <dbReference type="PROSITE" id="PS51805"/>
    </source>
</evidence>
<dbReference type="InterPro" id="IPR019787">
    <property type="entry name" value="Znf_PHD-finger"/>
</dbReference>
<protein>
    <recommendedName>
        <fullName evidence="13">NuA3 HAT complex component NTO1</fullName>
    </recommendedName>
</protein>
<dbReference type="InterPro" id="IPR019542">
    <property type="entry name" value="Enhancer_polycomb-like_N"/>
</dbReference>
<dbReference type="GO" id="GO:0008270">
    <property type="term" value="F:zinc ion binding"/>
    <property type="evidence" value="ECO:0007669"/>
    <property type="project" value="UniProtKB-KW"/>
</dbReference>
<dbReference type="PROSITE" id="PS01359">
    <property type="entry name" value="ZF_PHD_1"/>
    <property type="match status" value="1"/>
</dbReference>
<dbReference type="Gene3D" id="3.30.40.10">
    <property type="entry name" value="Zinc/RING finger domain, C3HC4 (zinc finger)"/>
    <property type="match status" value="2"/>
</dbReference>
<dbReference type="InterPro" id="IPR013083">
    <property type="entry name" value="Znf_RING/FYVE/PHD"/>
</dbReference>
<evidence type="ECO:0008006" key="13">
    <source>
        <dbReference type="Google" id="ProtNLM"/>
    </source>
</evidence>
<reference evidence="11" key="2">
    <citation type="submission" date="2021-01" db="EMBL/GenBank/DDBJ databases">
        <authorList>
            <person name="Schikora-Tamarit M.A."/>
        </authorList>
    </citation>
    <scope>NUCLEOTIDE SEQUENCE</scope>
    <source>
        <strain evidence="11">CBS6341</strain>
    </source>
</reference>
<evidence type="ECO:0000259" key="9">
    <source>
        <dbReference type="PROSITE" id="PS50016"/>
    </source>
</evidence>
<dbReference type="Pfam" id="PF13831">
    <property type="entry name" value="PHD_2"/>
    <property type="match status" value="1"/>
</dbReference>
<dbReference type="SUPFAM" id="SSF57903">
    <property type="entry name" value="FYVE/PHD zinc finger"/>
    <property type="match status" value="1"/>
</dbReference>
<comment type="subcellular location">
    <subcellularLocation>
        <location evidence="1">Nucleus</location>
    </subcellularLocation>
</comment>
<gene>
    <name evidence="11" type="ORF">WICMUC_000712</name>
</gene>
<dbReference type="PANTHER" id="PTHR13793:SF107">
    <property type="entry name" value="BROMODOMAIN-CONTAINING PROTEIN HOMOLOG"/>
    <property type="match status" value="1"/>
</dbReference>
<dbReference type="SMART" id="SM00249">
    <property type="entry name" value="PHD"/>
    <property type="match status" value="2"/>
</dbReference>
<dbReference type="Pfam" id="PF10513">
    <property type="entry name" value="EPL1"/>
    <property type="match status" value="1"/>
</dbReference>
<sequence length="697" mass="81454">MSIDRNVFKINYDPSKPREEHDYFDFYPDLNTTKQLPVLVIDHDNINELQKVHDTFGSGIKIKNNHSYVPNKPEFEQIHNDEVVSRHSKIPKSISKLGYRSSNASIINQRGITEKKYVNYIREDEYFNKYEENNQIFENISKNQMNFKSKYDMDQQDYYFMKYINEIRNEFPITHEIFEITMTILENEWFYIEKKIPPKIRNINGHSHKLDQLIQRTKLYGADDGMEYFTHDDEQKCAVCNSSEGSESNAIIYCDGCDIAVHQDCYGVMFIPEGQWLCRKCMLAKKQKVKCQFCPSTTGAFKQLSNGQWGHVMCGIWLPEIYFASAGHMEPIEGIEMIPKGRWKLNCFICKEKCGAPIQCANRNCFTAFHVTCARRAGLYMNMKEGIQGAVLDKSTLECFCHKHSPPGYNQENDLKSGIERAKLYFATLHNHHPTNFKVMKKREDKKKWKTKKGSPLAPNFFINILNKVYQKFNIMYHSELALEMVKYWNLKREMKSGAPLIRMNDNNYLYTGGDPEEIPVKLDFTKTLIKDLQKMESLSEDLISKHSLLYQSDMLVDEMIDIGYFPVNKIIRDILAKIFKIDSTRHLLGISLENNQSLTRMLQKAENRLYIGISEFLEEIDSFFVSAERLNQIAVNRAIMRIKKDILSEDYKHNLLVNSEKNLLRHFKVEGLKFDTKDETKSEDEDSSLSDVENEM</sequence>
<dbReference type="InterPro" id="IPR034732">
    <property type="entry name" value="EPHD"/>
</dbReference>
<accession>A0A9P8TIE5</accession>
<keyword evidence="6" id="KW-0539">Nucleus</keyword>
<organism evidence="11 12">
    <name type="scientific">Wickerhamomyces mucosus</name>
    <dbReference type="NCBI Taxonomy" id="1378264"/>
    <lineage>
        <taxon>Eukaryota</taxon>
        <taxon>Fungi</taxon>
        <taxon>Dikarya</taxon>
        <taxon>Ascomycota</taxon>
        <taxon>Saccharomycotina</taxon>
        <taxon>Saccharomycetes</taxon>
        <taxon>Phaffomycetales</taxon>
        <taxon>Wickerhamomycetaceae</taxon>
        <taxon>Wickerhamomyces</taxon>
    </lineage>
</organism>
<dbReference type="PANTHER" id="PTHR13793">
    <property type="entry name" value="PHD FINGER PROTEINS"/>
    <property type="match status" value="1"/>
</dbReference>
<dbReference type="Pfam" id="PF13832">
    <property type="entry name" value="zf-HC5HC2H_2"/>
    <property type="match status" value="1"/>
</dbReference>
<keyword evidence="2" id="KW-0479">Metal-binding</keyword>
<evidence type="ECO:0000256" key="2">
    <source>
        <dbReference type="ARBA" id="ARBA00022723"/>
    </source>
</evidence>
<comment type="caution">
    <text evidence="11">The sequence shown here is derived from an EMBL/GenBank/DDBJ whole genome shotgun (WGS) entry which is preliminary data.</text>
</comment>
<keyword evidence="12" id="KW-1185">Reference proteome</keyword>
<dbReference type="InterPro" id="IPR019786">
    <property type="entry name" value="Zinc_finger_PHD-type_CS"/>
</dbReference>
<evidence type="ECO:0000256" key="5">
    <source>
        <dbReference type="ARBA" id="ARBA00022833"/>
    </source>
</evidence>